<dbReference type="Proteomes" id="UP000271162">
    <property type="component" value="Unassembled WGS sequence"/>
</dbReference>
<reference evidence="5" key="1">
    <citation type="submission" date="2017-02" db="UniProtKB">
        <authorList>
            <consortium name="WormBaseParasite"/>
        </authorList>
    </citation>
    <scope>IDENTIFICATION</scope>
</reference>
<evidence type="ECO:0000256" key="1">
    <source>
        <dbReference type="SAM" id="Coils"/>
    </source>
</evidence>
<dbReference type="InterPro" id="IPR010935">
    <property type="entry name" value="SMC_hinge"/>
</dbReference>
<dbReference type="GO" id="GO:0051276">
    <property type="term" value="P:chromosome organization"/>
    <property type="evidence" value="ECO:0007669"/>
    <property type="project" value="InterPro"/>
</dbReference>
<dbReference type="STRING" id="27835.A0A0N4XU43"/>
<dbReference type="GO" id="GO:0005694">
    <property type="term" value="C:chromosome"/>
    <property type="evidence" value="ECO:0007669"/>
    <property type="project" value="InterPro"/>
</dbReference>
<name>A0A0N4XU43_NIPBR</name>
<evidence type="ECO:0000313" key="4">
    <source>
        <dbReference type="Proteomes" id="UP000271162"/>
    </source>
</evidence>
<evidence type="ECO:0000313" key="3">
    <source>
        <dbReference type="EMBL" id="VDL69783.1"/>
    </source>
</evidence>
<feature type="coiled-coil region" evidence="1">
    <location>
        <begin position="156"/>
        <end position="207"/>
    </location>
</feature>
<dbReference type="InterPro" id="IPR036277">
    <property type="entry name" value="SMC_hinge_sf"/>
</dbReference>
<feature type="domain" description="SMC hinge" evidence="2">
    <location>
        <begin position="33"/>
        <end position="114"/>
    </location>
</feature>
<keyword evidence="4" id="KW-1185">Reference proteome</keyword>
<feature type="coiled-coil region" evidence="1">
    <location>
        <begin position="234"/>
        <end position="261"/>
    </location>
</feature>
<protein>
    <submittedName>
        <fullName evidence="5">SMC hinge domain-containing protein</fullName>
    </submittedName>
</protein>
<reference evidence="3 4" key="2">
    <citation type="submission" date="2018-11" db="EMBL/GenBank/DDBJ databases">
        <authorList>
            <consortium name="Pathogen Informatics"/>
        </authorList>
    </citation>
    <scope>NUCLEOTIDE SEQUENCE [LARGE SCALE GENOMIC DNA]</scope>
</reference>
<dbReference type="Pfam" id="PF06470">
    <property type="entry name" value="SMC_hinge"/>
    <property type="match status" value="1"/>
</dbReference>
<dbReference type="EMBL" id="UYSL01019784">
    <property type="protein sequence ID" value="VDL69783.1"/>
    <property type="molecule type" value="Genomic_DNA"/>
</dbReference>
<dbReference type="PANTHER" id="PTHR43977">
    <property type="entry name" value="STRUCTURAL MAINTENANCE OF CHROMOSOMES PROTEIN 3"/>
    <property type="match status" value="1"/>
</dbReference>
<proteinExistence type="predicted"/>
<gene>
    <name evidence="3" type="ORF">NBR_LOCUS6194</name>
</gene>
<evidence type="ECO:0000313" key="5">
    <source>
        <dbReference type="WBParaSite" id="NBR_0000619301-mRNA-1"/>
    </source>
</evidence>
<keyword evidence="1" id="KW-0175">Coiled coil</keyword>
<sequence>MVRYLLDWKQQQQQLVFTTTGDGAMGKNKDMCALSAHLLYHVVVKDKHTARLIVETGLPHRRTFVPWTEAKKFQGETMMLALDLIEFDPVYTKVFELVFGGILICDSIHCAKEVVYDSQVKLRAVTARGDDLKPTGTMSGGAPDRRGPILMDLIDYTKFKSEIAFKEREVQKLGQEVAKYDKVRGRYSELKDKLERASARLEALKESFKDGPLQQLCEEIKVLEKDLPECDALLREMTKQAKELNDRINAYEERKRNEQAFIVRLFCSKFGR</sequence>
<dbReference type="GO" id="GO:0005524">
    <property type="term" value="F:ATP binding"/>
    <property type="evidence" value="ECO:0007669"/>
    <property type="project" value="InterPro"/>
</dbReference>
<evidence type="ECO:0000259" key="2">
    <source>
        <dbReference type="Pfam" id="PF06470"/>
    </source>
</evidence>
<accession>A0A0N4XU43</accession>
<dbReference type="SUPFAM" id="SSF75553">
    <property type="entry name" value="Smc hinge domain"/>
    <property type="match status" value="1"/>
</dbReference>
<organism evidence="5">
    <name type="scientific">Nippostrongylus brasiliensis</name>
    <name type="common">Rat hookworm</name>
    <dbReference type="NCBI Taxonomy" id="27835"/>
    <lineage>
        <taxon>Eukaryota</taxon>
        <taxon>Metazoa</taxon>
        <taxon>Ecdysozoa</taxon>
        <taxon>Nematoda</taxon>
        <taxon>Chromadorea</taxon>
        <taxon>Rhabditida</taxon>
        <taxon>Rhabditina</taxon>
        <taxon>Rhabditomorpha</taxon>
        <taxon>Strongyloidea</taxon>
        <taxon>Heligmosomidae</taxon>
        <taxon>Nippostrongylus</taxon>
    </lineage>
</organism>
<dbReference type="WBParaSite" id="NBR_0000619301-mRNA-1">
    <property type="protein sequence ID" value="NBR_0000619301-mRNA-1"/>
    <property type="gene ID" value="NBR_0000619301"/>
</dbReference>
<dbReference type="AlphaFoldDB" id="A0A0N4XU43"/>
<dbReference type="Gene3D" id="3.30.70.1620">
    <property type="match status" value="1"/>
</dbReference>